<evidence type="ECO:0000313" key="3">
    <source>
        <dbReference type="EMBL" id="CAK94894.1"/>
    </source>
</evidence>
<dbReference type="EMBL" id="CT868680">
    <property type="protein sequence ID" value="CAK94894.1"/>
    <property type="molecule type" value="Genomic_DNA"/>
</dbReference>
<reference evidence="3 4" key="1">
    <citation type="journal article" date="2006" name="Nature">
        <title>Global trends of whole-genome duplications revealed by the ciliate Paramecium tetraurelia.</title>
        <authorList>
            <consortium name="Genoscope"/>
            <person name="Aury J.-M."/>
            <person name="Jaillon O."/>
            <person name="Duret L."/>
            <person name="Noel B."/>
            <person name="Jubin C."/>
            <person name="Porcel B.M."/>
            <person name="Segurens B."/>
            <person name="Daubin V."/>
            <person name="Anthouard V."/>
            <person name="Aiach N."/>
            <person name="Arnaiz O."/>
            <person name="Billaut A."/>
            <person name="Beisson J."/>
            <person name="Blanc I."/>
            <person name="Bouhouche K."/>
            <person name="Camara F."/>
            <person name="Duharcourt S."/>
            <person name="Guigo R."/>
            <person name="Gogendeau D."/>
            <person name="Katinka M."/>
            <person name="Keller A.-M."/>
            <person name="Kissmehl R."/>
            <person name="Klotz C."/>
            <person name="Koll F."/>
            <person name="Le Moue A."/>
            <person name="Lepere C."/>
            <person name="Malinsky S."/>
            <person name="Nowacki M."/>
            <person name="Nowak J.K."/>
            <person name="Plattner H."/>
            <person name="Poulain J."/>
            <person name="Ruiz F."/>
            <person name="Serrano V."/>
            <person name="Zagulski M."/>
            <person name="Dessen P."/>
            <person name="Betermier M."/>
            <person name="Weissenbach J."/>
            <person name="Scarpelli C."/>
            <person name="Schachter V."/>
            <person name="Sperling L."/>
            <person name="Meyer E."/>
            <person name="Cohen J."/>
            <person name="Wincker P."/>
        </authorList>
    </citation>
    <scope>NUCLEOTIDE SEQUENCE [LARGE SCALE GENOMIC DNA]</scope>
    <source>
        <strain evidence="3 4">Stock d4-2</strain>
    </source>
</reference>
<dbReference type="SMART" id="SM00184">
    <property type="entry name" value="RING"/>
    <property type="match status" value="4"/>
</dbReference>
<dbReference type="KEGG" id="ptm:GSPATT00027221001"/>
<dbReference type="OrthoDB" id="307146at2759"/>
<sequence>MGICAPKQLKKTREYYSMPKQHPQILEPQKLQEPLQHHEQIYMLDKESNIQHMQKYNIPPDNQSNHIQQQQIVERGNSIYKQNQNTSQILISDVCKKCQKHIGEAQKVVIQSCNHLYDINCFTDHFKEHKTCCTETKIIINQAKYPKAQVNEIMKHKLKQLIANIKNNIVVQCPTQFCSFLFIYRKEYNKNQKKKFYCQRCQQEMVYDGKMCKFIDLQTVQNDNNVSDTQIYLKLETIQFGCQIQDHLRVSTNQIILPCNHDWCKKCLFVNYKDCLTAVCHCGHRYPKNIFDQISDKEEWNDIYDRQLQIIMWESKYSWQFCKNNCGFFFECKNMDDDCYCIKCDSIKTCNKCKKEIYSQYIQVNQCNHYYHLLCSFSLLMENNLKNLSCLCNQKIDNDIKVEMNIICIICQKYEDNLIMLQCCHFIHQECLENNLQAFSSFRCNVCLIPIDNIIYEPRLLSIRDKLISMKKYSNQNNLLKSDIVFQNKQEANLVGNQQLQQYHNQQVIINNNYGYK</sequence>
<evidence type="ECO:0000259" key="2">
    <source>
        <dbReference type="PROSITE" id="PS50089"/>
    </source>
</evidence>
<dbReference type="InterPro" id="IPR001841">
    <property type="entry name" value="Znf_RING"/>
</dbReference>
<dbReference type="OMA" id="HYYHLLC"/>
<dbReference type="RefSeq" id="XP_001462267.1">
    <property type="nucleotide sequence ID" value="XM_001462230.1"/>
</dbReference>
<name>A0EHV3_PARTE</name>
<dbReference type="InParanoid" id="A0EHV3"/>
<keyword evidence="1" id="KW-0479">Metal-binding</keyword>
<dbReference type="HOGENOM" id="CLU_648068_0_0_1"/>
<dbReference type="GO" id="GO:0008270">
    <property type="term" value="F:zinc ion binding"/>
    <property type="evidence" value="ECO:0007669"/>
    <property type="project" value="UniProtKB-KW"/>
</dbReference>
<dbReference type="AlphaFoldDB" id="A0EHV3"/>
<keyword evidence="1" id="KW-0863">Zinc-finger</keyword>
<accession>A0EHV3</accession>
<protein>
    <recommendedName>
        <fullName evidence="2">RING-type domain-containing protein</fullName>
    </recommendedName>
</protein>
<dbReference type="PROSITE" id="PS50089">
    <property type="entry name" value="ZF_RING_2"/>
    <property type="match status" value="1"/>
</dbReference>
<gene>
    <name evidence="3" type="ORF">GSPATT00027221001</name>
</gene>
<evidence type="ECO:0000256" key="1">
    <source>
        <dbReference type="PROSITE-ProRule" id="PRU00175"/>
    </source>
</evidence>
<evidence type="ECO:0000313" key="4">
    <source>
        <dbReference type="Proteomes" id="UP000000600"/>
    </source>
</evidence>
<dbReference type="GeneID" id="5048053"/>
<keyword evidence="1" id="KW-0862">Zinc</keyword>
<dbReference type="SUPFAM" id="SSF57850">
    <property type="entry name" value="RING/U-box"/>
    <property type="match status" value="1"/>
</dbReference>
<dbReference type="Proteomes" id="UP000000600">
    <property type="component" value="Unassembled WGS sequence"/>
</dbReference>
<organism evidence="3 4">
    <name type="scientific">Paramecium tetraurelia</name>
    <dbReference type="NCBI Taxonomy" id="5888"/>
    <lineage>
        <taxon>Eukaryota</taxon>
        <taxon>Sar</taxon>
        <taxon>Alveolata</taxon>
        <taxon>Ciliophora</taxon>
        <taxon>Intramacronucleata</taxon>
        <taxon>Oligohymenophorea</taxon>
        <taxon>Peniculida</taxon>
        <taxon>Parameciidae</taxon>
        <taxon>Paramecium</taxon>
    </lineage>
</organism>
<feature type="domain" description="RING-type" evidence="2">
    <location>
        <begin position="408"/>
        <end position="447"/>
    </location>
</feature>
<keyword evidence="4" id="KW-1185">Reference proteome</keyword>
<proteinExistence type="predicted"/>